<dbReference type="VEuPathDB" id="AmoebaDB:ACA1_374370"/>
<protein>
    <recommendedName>
        <fullName evidence="3">Ubiquitin-like domain-containing protein</fullName>
    </recommendedName>
</protein>
<evidence type="ECO:0008006" key="3">
    <source>
        <dbReference type="Google" id="ProtNLM"/>
    </source>
</evidence>
<reference evidence="1 2" key="1">
    <citation type="journal article" date="2013" name="Genome Biol.">
        <title>Genome of Acanthamoeba castellanii highlights extensive lateral gene transfer and early evolution of tyrosine kinase signaling.</title>
        <authorList>
            <person name="Clarke M."/>
            <person name="Lohan A.J."/>
            <person name="Liu B."/>
            <person name="Lagkouvardos I."/>
            <person name="Roy S."/>
            <person name="Zafar N."/>
            <person name="Bertelli C."/>
            <person name="Schilde C."/>
            <person name="Kianianmomeni A."/>
            <person name="Burglin T.R."/>
            <person name="Frech C."/>
            <person name="Turcotte B."/>
            <person name="Kopec K.O."/>
            <person name="Synnott J.M."/>
            <person name="Choo C."/>
            <person name="Paponov I."/>
            <person name="Finkler A."/>
            <person name="Soon Heng Tan C."/>
            <person name="Hutchins A.P."/>
            <person name="Weinmeier T."/>
            <person name="Rattei T."/>
            <person name="Chu J.S."/>
            <person name="Gimenez G."/>
            <person name="Irimia M."/>
            <person name="Rigden D.J."/>
            <person name="Fitzpatrick D.A."/>
            <person name="Lorenzo-Morales J."/>
            <person name="Bateman A."/>
            <person name="Chiu C.H."/>
            <person name="Tang P."/>
            <person name="Hegemann P."/>
            <person name="Fromm H."/>
            <person name="Raoult D."/>
            <person name="Greub G."/>
            <person name="Miranda-Saavedra D."/>
            <person name="Chen N."/>
            <person name="Nash P."/>
            <person name="Ginger M.L."/>
            <person name="Horn M."/>
            <person name="Schaap P."/>
            <person name="Caler L."/>
            <person name="Loftus B."/>
        </authorList>
    </citation>
    <scope>NUCLEOTIDE SEQUENCE [LARGE SCALE GENOMIC DNA]</scope>
    <source>
        <strain evidence="1 2">Neff</strain>
    </source>
</reference>
<dbReference type="RefSeq" id="XP_004334382.1">
    <property type="nucleotide sequence ID" value="XM_004334334.1"/>
</dbReference>
<proteinExistence type="predicted"/>
<accession>L8GHN6</accession>
<keyword evidence="2" id="KW-1185">Reference proteome</keyword>
<dbReference type="GeneID" id="14912826"/>
<organism evidence="1 2">
    <name type="scientific">Acanthamoeba castellanii (strain ATCC 30010 / Neff)</name>
    <dbReference type="NCBI Taxonomy" id="1257118"/>
    <lineage>
        <taxon>Eukaryota</taxon>
        <taxon>Amoebozoa</taxon>
        <taxon>Discosea</taxon>
        <taxon>Longamoebia</taxon>
        <taxon>Centramoebida</taxon>
        <taxon>Acanthamoebidae</taxon>
        <taxon>Acanthamoeba</taxon>
    </lineage>
</organism>
<evidence type="ECO:0000313" key="2">
    <source>
        <dbReference type="Proteomes" id="UP000011083"/>
    </source>
</evidence>
<dbReference type="EMBL" id="KB008119">
    <property type="protein sequence ID" value="ELR12369.1"/>
    <property type="molecule type" value="Genomic_DNA"/>
</dbReference>
<sequence>MSYTLEVQRGVVGGAPPHRCWRSSQSWTVTVEDTTTIADLVQMLQQTCDSSITASRLRFVGGSGSWSPSLDNALQTISEAGLTKGAVLGFTVPGAMD</sequence>
<dbReference type="KEGG" id="acan:ACA1_374370"/>
<evidence type="ECO:0000313" key="1">
    <source>
        <dbReference type="EMBL" id="ELR12369.1"/>
    </source>
</evidence>
<dbReference type="InterPro" id="IPR029071">
    <property type="entry name" value="Ubiquitin-like_domsf"/>
</dbReference>
<dbReference type="SUPFAM" id="SSF54236">
    <property type="entry name" value="Ubiquitin-like"/>
    <property type="match status" value="1"/>
</dbReference>
<dbReference type="Proteomes" id="UP000011083">
    <property type="component" value="Unassembled WGS sequence"/>
</dbReference>
<gene>
    <name evidence="1" type="ORF">ACA1_374370</name>
</gene>
<dbReference type="AlphaFoldDB" id="L8GHN6"/>
<name>L8GHN6_ACACF</name>